<dbReference type="NCBIfam" id="TIGR02867">
    <property type="entry name" value="spore_II_P"/>
    <property type="match status" value="1"/>
</dbReference>
<evidence type="ECO:0000313" key="3">
    <source>
        <dbReference type="Proteomes" id="UP000719942"/>
    </source>
</evidence>
<dbReference type="Pfam" id="PF07454">
    <property type="entry name" value="SpoIIP"/>
    <property type="match status" value="1"/>
</dbReference>
<gene>
    <name evidence="2" type="ORF">J5W02_08100</name>
</gene>
<name>A0ABS7DQC4_9FIRM</name>
<keyword evidence="3" id="KW-1185">Reference proteome</keyword>
<dbReference type="Proteomes" id="UP000719942">
    <property type="component" value="Unassembled WGS sequence"/>
</dbReference>
<evidence type="ECO:0000313" key="2">
    <source>
        <dbReference type="EMBL" id="MBW7572776.1"/>
    </source>
</evidence>
<feature type="compositionally biased region" description="Low complexity" evidence="1">
    <location>
        <begin position="83"/>
        <end position="112"/>
    </location>
</feature>
<organism evidence="2 3">
    <name type="scientific">Caproiciproducens faecalis</name>
    <dbReference type="NCBI Taxonomy" id="2820301"/>
    <lineage>
        <taxon>Bacteria</taxon>
        <taxon>Bacillati</taxon>
        <taxon>Bacillota</taxon>
        <taxon>Clostridia</taxon>
        <taxon>Eubacteriales</taxon>
        <taxon>Acutalibacteraceae</taxon>
        <taxon>Caproiciproducens</taxon>
    </lineage>
</organism>
<dbReference type="InterPro" id="IPR010897">
    <property type="entry name" value="Spore_II_P"/>
</dbReference>
<comment type="caution">
    <text evidence="2">The sequence shown here is derived from an EMBL/GenBank/DDBJ whole genome shotgun (WGS) entry which is preliminary data.</text>
</comment>
<accession>A0ABS7DQC4</accession>
<reference evidence="2 3" key="1">
    <citation type="submission" date="2021-03" db="EMBL/GenBank/DDBJ databases">
        <title>Caproiciproducens sp. nov. isolated from feces of cow.</title>
        <authorList>
            <person name="Choi J.-Y."/>
        </authorList>
    </citation>
    <scope>NUCLEOTIDE SEQUENCE [LARGE SCALE GENOMIC DNA]</scope>
    <source>
        <strain evidence="2 3">AGMB10547</strain>
    </source>
</reference>
<evidence type="ECO:0000256" key="1">
    <source>
        <dbReference type="SAM" id="MobiDB-lite"/>
    </source>
</evidence>
<sequence length="364" mass="38701">MKNWTQKGLGICSAALMVAAIASVLGRLPVLQAKDAAFAAAGFIMPAGVTDAMKEDYLEEDEEDNASSDSGQPDMSGADSAPVSSQSTGVSSQASSQAASGTVSSGPSSPVSLPAGVKEMSIANTGSQYNNIWVKNTNKNHTVDVAAELQKQPAVKIVKNSTPQVLIYHTHTTEAFLGDTRSQDKSRSVVAVGDQIAAQLKAAGINVVHDTTLHDYPSYNGSYDRSKVTMQNNLKKYPGIQVTLDIHRDAMGTSDGTRIKPTATINGRKAAQVMIISGCDDDGTLGFPNWEYNFRLAARLQKSMADLYPGLARPLNFCARKYNENLTKGSLLVEFGTEVNTLDEAVYSGELFGKALVKVLNGLS</sequence>
<proteinExistence type="predicted"/>
<dbReference type="RefSeq" id="WP_219965157.1">
    <property type="nucleotide sequence ID" value="NZ_JAGFNZ010000002.1"/>
</dbReference>
<feature type="region of interest" description="Disordered" evidence="1">
    <location>
        <begin position="58"/>
        <end position="112"/>
    </location>
</feature>
<dbReference type="EMBL" id="JAGFNZ010000002">
    <property type="protein sequence ID" value="MBW7572776.1"/>
    <property type="molecule type" value="Genomic_DNA"/>
</dbReference>
<protein>
    <submittedName>
        <fullName evidence="2">Stage II sporulation protein P</fullName>
    </submittedName>
</protein>